<organism evidence="2">
    <name type="scientific">termite gut metagenome</name>
    <dbReference type="NCBI Taxonomy" id="433724"/>
    <lineage>
        <taxon>unclassified sequences</taxon>
        <taxon>metagenomes</taxon>
        <taxon>organismal metagenomes</taxon>
    </lineage>
</organism>
<dbReference type="AlphaFoldDB" id="A0A5J4PXC5"/>
<name>A0A5J4PXC5_9ZZZZ</name>
<dbReference type="Gene3D" id="3.40.1350.10">
    <property type="match status" value="1"/>
</dbReference>
<feature type="domain" description="YhcG PDDEXK nuclease" evidence="1">
    <location>
        <begin position="1"/>
        <end position="117"/>
    </location>
</feature>
<comment type="caution">
    <text evidence="2">The sequence shown here is derived from an EMBL/GenBank/DDBJ whole genome shotgun (WGS) entry which is preliminary data.</text>
</comment>
<dbReference type="InterPro" id="IPR011856">
    <property type="entry name" value="tRNA_endonuc-like_dom_sf"/>
</dbReference>
<dbReference type="PANTHER" id="PTHR30547:SF0">
    <property type="entry name" value="BLR8175 PROTEIN"/>
    <property type="match status" value="1"/>
</dbReference>
<evidence type="ECO:0000259" key="1">
    <source>
        <dbReference type="Pfam" id="PF06250"/>
    </source>
</evidence>
<dbReference type="GO" id="GO:0003676">
    <property type="term" value="F:nucleic acid binding"/>
    <property type="evidence" value="ECO:0007669"/>
    <property type="project" value="InterPro"/>
</dbReference>
<proteinExistence type="predicted"/>
<gene>
    <name evidence="2" type="ORF">EZS27_035045</name>
</gene>
<evidence type="ECO:0000313" key="2">
    <source>
        <dbReference type="EMBL" id="KAA6314326.1"/>
    </source>
</evidence>
<dbReference type="PANTHER" id="PTHR30547">
    <property type="entry name" value="UNCHARACTERIZED PROTEIN YHCG-RELATED"/>
    <property type="match status" value="1"/>
</dbReference>
<protein>
    <recommendedName>
        <fullName evidence="1">YhcG PDDEXK nuclease domain-containing protein</fullName>
    </recommendedName>
</protein>
<dbReference type="Pfam" id="PF06250">
    <property type="entry name" value="YhcG_C"/>
    <property type="match status" value="1"/>
</dbReference>
<dbReference type="InterPro" id="IPR009362">
    <property type="entry name" value="YhcG_C"/>
</dbReference>
<accession>A0A5J4PXC5</accession>
<dbReference type="EMBL" id="SNRY01005697">
    <property type="protein sequence ID" value="KAA6314326.1"/>
    <property type="molecule type" value="Genomic_DNA"/>
</dbReference>
<feature type="non-terminal residue" evidence="2">
    <location>
        <position position="1"/>
    </location>
</feature>
<reference evidence="2" key="1">
    <citation type="submission" date="2019-03" db="EMBL/GenBank/DDBJ databases">
        <title>Single cell metagenomics reveals metabolic interactions within the superorganism composed of flagellate Streblomastix strix and complex community of Bacteroidetes bacteria on its surface.</title>
        <authorList>
            <person name="Treitli S.C."/>
            <person name="Kolisko M."/>
            <person name="Husnik F."/>
            <person name="Keeling P."/>
            <person name="Hampl V."/>
        </authorList>
    </citation>
    <scope>NUCLEOTIDE SEQUENCE</scope>
    <source>
        <strain evidence="2">STM</strain>
    </source>
</reference>
<dbReference type="InterPro" id="IPR053148">
    <property type="entry name" value="PD-DEXK-like_domain"/>
</dbReference>
<sequence>LGQGFAYIGRQYPIKVGNRERNIDLLFYHLELRCYVVIELKTKEFEPEHTGKLGYYITAINHQLKKDIDNPTIGLLICKTKNNIEAQYSLESSSQPIGISEYTLSKLVPENFKSSLPSIEEIENELNNNNE</sequence>